<organism evidence="2 3">
    <name type="scientific">Streptomyces coeruleorubidus</name>
    <dbReference type="NCBI Taxonomy" id="116188"/>
    <lineage>
        <taxon>Bacteria</taxon>
        <taxon>Bacillati</taxon>
        <taxon>Actinomycetota</taxon>
        <taxon>Actinomycetes</taxon>
        <taxon>Kitasatosporales</taxon>
        <taxon>Streptomycetaceae</taxon>
        <taxon>Streptomyces</taxon>
    </lineage>
</organism>
<name>A0ABZ0KRS4_STRC4</name>
<dbReference type="InterPro" id="IPR045794">
    <property type="entry name" value="Trypco1"/>
</dbReference>
<evidence type="ECO:0000313" key="2">
    <source>
        <dbReference type="EMBL" id="WOT40708.1"/>
    </source>
</evidence>
<accession>A0ABZ0KRS4</accession>
<gene>
    <name evidence="2" type="ORF">R5U08_42240</name>
</gene>
<evidence type="ECO:0000259" key="1">
    <source>
        <dbReference type="Pfam" id="PF19493"/>
    </source>
</evidence>
<geneLocation type="plasmid" evidence="2 3">
    <name>unnamed</name>
</geneLocation>
<protein>
    <submittedName>
        <fullName evidence="2">CU044_2847 family protein</fullName>
    </submittedName>
</protein>
<keyword evidence="3" id="KW-1185">Reference proteome</keyword>
<dbReference type="Pfam" id="PF19493">
    <property type="entry name" value="Trypco1"/>
    <property type="match status" value="1"/>
</dbReference>
<reference evidence="2 3" key="1">
    <citation type="journal article" date="2021" name="J. Microbiol. Biotechnol.">
        <title>An Efficient Markerless Deletion System Suitable for the Industrial Strains of Streptomyces.</title>
        <authorList>
            <person name="Dong J."/>
            <person name="Wei J."/>
            <person name="Li H."/>
            <person name="Zhao S."/>
            <person name="Guan W."/>
        </authorList>
    </citation>
    <scope>NUCLEOTIDE SEQUENCE [LARGE SCALE GENOMIC DNA]</scope>
    <source>
        <strain evidence="2 3">CICC 11043</strain>
    </source>
</reference>
<dbReference type="EMBL" id="CP137525">
    <property type="protein sequence ID" value="WOT40708.1"/>
    <property type="molecule type" value="Genomic_DNA"/>
</dbReference>
<keyword evidence="2" id="KW-0614">Plasmid</keyword>
<dbReference type="NCBIfam" id="NF041216">
    <property type="entry name" value="CU044_2847_fam"/>
    <property type="match status" value="1"/>
</dbReference>
<reference evidence="2 3" key="2">
    <citation type="journal article" date="2024" name="Microb. Biotechnol.">
        <title>The involvement of multiple ABC transporters in daunorubicin efflux in Streptomyces coeruleorubidus.</title>
        <authorList>
            <person name="Dong J."/>
            <person name="Ning J."/>
            <person name="Tian Y."/>
            <person name="Li H."/>
            <person name="Chen H."/>
            <person name="Guan W."/>
        </authorList>
    </citation>
    <scope>NUCLEOTIDE SEQUENCE [LARGE SCALE GENOMIC DNA]</scope>
    <source>
        <strain evidence="2 3">CICC 11043</strain>
    </source>
</reference>
<proteinExistence type="predicted"/>
<dbReference type="Proteomes" id="UP001305002">
    <property type="component" value="Plasmid unnamed"/>
</dbReference>
<dbReference type="RefSeq" id="WP_317928374.1">
    <property type="nucleotide sequence ID" value="NZ_CP137525.1"/>
</dbReference>
<feature type="domain" description="Trypsin-co-occurring" evidence="1">
    <location>
        <begin position="10"/>
        <end position="95"/>
    </location>
</feature>
<sequence length="103" mass="11023">MALQVVSYLVEDGTEVRFEIEPTDEWHQVSSEQVVGRIGEAVAPAVEGARAVLDQVRALQPGQVEVKFGVKVTGTANWLVAKAATEANFEITLTWPGTASDGV</sequence>
<evidence type="ECO:0000313" key="3">
    <source>
        <dbReference type="Proteomes" id="UP001305002"/>
    </source>
</evidence>